<feature type="non-terminal residue" evidence="3">
    <location>
        <position position="1"/>
    </location>
</feature>
<feature type="region of interest" description="Disordered" evidence="1">
    <location>
        <begin position="1"/>
        <end position="85"/>
    </location>
</feature>
<feature type="domain" description="Reverse transcriptase Ty1/copia-type" evidence="2">
    <location>
        <begin position="202"/>
        <end position="240"/>
    </location>
</feature>
<evidence type="ECO:0000256" key="1">
    <source>
        <dbReference type="SAM" id="MobiDB-lite"/>
    </source>
</evidence>
<gene>
    <name evidence="3" type="ORF">Prudu_019160</name>
</gene>
<feature type="compositionally biased region" description="Basic and acidic residues" evidence="1">
    <location>
        <begin position="55"/>
        <end position="67"/>
    </location>
</feature>
<dbReference type="InterPro" id="IPR013103">
    <property type="entry name" value="RVT_2"/>
</dbReference>
<dbReference type="Pfam" id="PF07727">
    <property type="entry name" value="RVT_2"/>
    <property type="match status" value="1"/>
</dbReference>
<feature type="region of interest" description="Disordered" evidence="1">
    <location>
        <begin position="169"/>
        <end position="191"/>
    </location>
</feature>
<evidence type="ECO:0000313" key="3">
    <source>
        <dbReference type="EMBL" id="BBH07280.1"/>
    </source>
</evidence>
<accession>A0A4Y1RSH1</accession>
<name>A0A4Y1RSH1_PRUDU</name>
<organism evidence="3">
    <name type="scientific">Prunus dulcis</name>
    <name type="common">Almond</name>
    <name type="synonym">Amygdalus dulcis</name>
    <dbReference type="NCBI Taxonomy" id="3755"/>
    <lineage>
        <taxon>Eukaryota</taxon>
        <taxon>Viridiplantae</taxon>
        <taxon>Streptophyta</taxon>
        <taxon>Embryophyta</taxon>
        <taxon>Tracheophyta</taxon>
        <taxon>Spermatophyta</taxon>
        <taxon>Magnoliopsida</taxon>
        <taxon>eudicotyledons</taxon>
        <taxon>Gunneridae</taxon>
        <taxon>Pentapetalae</taxon>
        <taxon>rosids</taxon>
        <taxon>fabids</taxon>
        <taxon>Rosales</taxon>
        <taxon>Rosaceae</taxon>
        <taxon>Amygdaloideae</taxon>
        <taxon>Amygdaleae</taxon>
        <taxon>Prunus</taxon>
    </lineage>
</organism>
<dbReference type="AlphaFoldDB" id="A0A4Y1RSH1"/>
<feature type="non-terminal residue" evidence="3">
    <location>
        <position position="251"/>
    </location>
</feature>
<dbReference type="EMBL" id="AP019303">
    <property type="protein sequence ID" value="BBH07280.1"/>
    <property type="molecule type" value="Genomic_DNA"/>
</dbReference>
<protein>
    <submittedName>
        <fullName evidence="3">Transposable element protein</fullName>
    </submittedName>
</protein>
<proteinExistence type="predicted"/>
<reference evidence="3" key="1">
    <citation type="journal article" date="2019" name="Science">
        <title>Mutation of a bHLH transcription factor allowed almond domestication.</title>
        <authorList>
            <person name="Sanchez-Perez R."/>
            <person name="Pavan S."/>
            <person name="Mazzeo R."/>
            <person name="Moldovan C."/>
            <person name="Aiese Cigliano R."/>
            <person name="Del Cueto J."/>
            <person name="Ricciardi F."/>
            <person name="Lotti C."/>
            <person name="Ricciardi L."/>
            <person name="Dicenta F."/>
            <person name="Lopez-Marques R.L."/>
            <person name="Lindberg Moller B."/>
        </authorList>
    </citation>
    <scope>NUCLEOTIDE SEQUENCE</scope>
</reference>
<sequence>PALSLSRENGPPPSKECWRHLRAPPATGPVALEPSSSPLPSPTNPTTDDLCWPETAKERRELTETHRNFKASDLPPPATISVDPGGRFWVGQNTGETLPNFRQESKESFNSNCSRKGKMVVCARQLPGVGHAQDLVRIPKWNWDRVLSRYATFFKDIFPYKTIISKEVQTSEKPSSSSTIGSLEPQELRRSKKARVEKNFGDVIHQMDVKTAFLNGDLDEEIYKEQPEGFIVKAKSTKCQAPKQWHEKFDK</sequence>
<evidence type="ECO:0000259" key="2">
    <source>
        <dbReference type="Pfam" id="PF07727"/>
    </source>
</evidence>
<feature type="compositionally biased region" description="Polar residues" evidence="1">
    <location>
        <begin position="169"/>
        <end position="181"/>
    </location>
</feature>